<reference evidence="1 2" key="1">
    <citation type="submission" date="2014-09" db="EMBL/GenBank/DDBJ databases">
        <authorList>
            <person name="McGinnis J.M."/>
            <person name="Wolfgang W.J."/>
        </authorList>
    </citation>
    <scope>NUCLEOTIDE SEQUENCE [LARGE SCALE GENOMIC DNA]</scope>
    <source>
        <strain evidence="1 2">HAMBI 3106</strain>
    </source>
</reference>
<evidence type="ECO:0008006" key="3">
    <source>
        <dbReference type="Google" id="ProtNLM"/>
    </source>
</evidence>
<evidence type="ECO:0000313" key="1">
    <source>
        <dbReference type="EMBL" id="KGJ02143.1"/>
    </source>
</evidence>
<dbReference type="SUPFAM" id="SSF55961">
    <property type="entry name" value="Bet v1-like"/>
    <property type="match status" value="1"/>
</dbReference>
<comment type="caution">
    <text evidence="1">The sequence shown here is derived from an EMBL/GenBank/DDBJ whole genome shotgun (WGS) entry which is preliminary data.</text>
</comment>
<dbReference type="EMBL" id="JRKS01000075">
    <property type="protein sequence ID" value="KGJ02143.1"/>
    <property type="molecule type" value="Genomic_DNA"/>
</dbReference>
<sequence>MKFSLRQDTDLSAEELFAAISDFARIERMLVRRGADVRRLDPAQEPGAGMAWEIGFDMRGKRRDMRMDVTQFDRPEKIVILGEGESLGLTVEMTVIALTRSKSRMIFEVEAKPRNMRARLMLQTAKLGKAQLDRKFADRVGAFLSDLSARRS</sequence>
<dbReference type="OrthoDB" id="7860307at2"/>
<reference evidence="1 2" key="2">
    <citation type="submission" date="2014-10" db="EMBL/GenBank/DDBJ databases">
        <title>Paracoccus sanguinis sp. nov., isolated from clinical specimens of New York State patients.</title>
        <authorList>
            <person name="Mingle L.A."/>
            <person name="Cole J.A."/>
            <person name="Lapierre P."/>
            <person name="Musser K.A."/>
        </authorList>
    </citation>
    <scope>NUCLEOTIDE SEQUENCE [LARGE SCALE GENOMIC DNA]</scope>
    <source>
        <strain evidence="1 2">HAMBI 3106</strain>
    </source>
</reference>
<dbReference type="RefSeq" id="WP_036721744.1">
    <property type="nucleotide sequence ID" value="NZ_JRKS01000075.1"/>
</dbReference>
<dbReference type="Gene3D" id="3.30.530.20">
    <property type="match status" value="1"/>
</dbReference>
<keyword evidence="2" id="KW-1185">Reference proteome</keyword>
<protein>
    <recommendedName>
        <fullName evidence="3">DNA polymerase III subunit gamma/tau</fullName>
    </recommendedName>
</protein>
<organism evidence="1 2">
    <name type="scientific">Paracoccus sphaerophysae</name>
    <dbReference type="NCBI Taxonomy" id="690417"/>
    <lineage>
        <taxon>Bacteria</taxon>
        <taxon>Pseudomonadati</taxon>
        <taxon>Pseudomonadota</taxon>
        <taxon>Alphaproteobacteria</taxon>
        <taxon>Rhodobacterales</taxon>
        <taxon>Paracoccaceae</taxon>
        <taxon>Paracoccus</taxon>
    </lineage>
</organism>
<dbReference type="Proteomes" id="UP000029917">
    <property type="component" value="Unassembled WGS sequence"/>
</dbReference>
<accession>A0A099EW29</accession>
<dbReference type="STRING" id="690417.IC63_15255"/>
<gene>
    <name evidence="1" type="ORF">IC63_15255</name>
</gene>
<dbReference type="AlphaFoldDB" id="A0A099EW29"/>
<proteinExistence type="predicted"/>
<dbReference type="InterPro" id="IPR023393">
    <property type="entry name" value="START-like_dom_sf"/>
</dbReference>
<name>A0A099EW29_9RHOB</name>
<evidence type="ECO:0000313" key="2">
    <source>
        <dbReference type="Proteomes" id="UP000029917"/>
    </source>
</evidence>